<keyword evidence="1" id="KW-0863">Zinc-finger</keyword>
<dbReference type="EMBL" id="JAAAIP010000540">
    <property type="protein sequence ID" value="KAG0315421.1"/>
    <property type="molecule type" value="Genomic_DNA"/>
</dbReference>
<dbReference type="InterPro" id="IPR013087">
    <property type="entry name" value="Znf_C2H2_type"/>
</dbReference>
<dbReference type="Gene3D" id="3.30.160.60">
    <property type="entry name" value="Classic Zinc Finger"/>
    <property type="match status" value="1"/>
</dbReference>
<evidence type="ECO:0000256" key="1">
    <source>
        <dbReference type="PROSITE-ProRule" id="PRU00042"/>
    </source>
</evidence>
<proteinExistence type="predicted"/>
<evidence type="ECO:0000259" key="2">
    <source>
        <dbReference type="PROSITE" id="PS50157"/>
    </source>
</evidence>
<keyword evidence="1" id="KW-0862">Zinc</keyword>
<keyword evidence="4" id="KW-1185">Reference proteome</keyword>
<dbReference type="PROSITE" id="PS50157">
    <property type="entry name" value="ZINC_FINGER_C2H2_2"/>
    <property type="match status" value="1"/>
</dbReference>
<feature type="domain" description="C2H2-type" evidence="2">
    <location>
        <begin position="17"/>
        <end position="45"/>
    </location>
</feature>
<comment type="caution">
    <text evidence="3">The sequence shown here is derived from an EMBL/GenBank/DDBJ whole genome shotgun (WGS) entry which is preliminary data.</text>
</comment>
<dbReference type="OrthoDB" id="2250876at2759"/>
<dbReference type="PROSITE" id="PS00028">
    <property type="entry name" value="ZINC_FINGER_C2H2_1"/>
    <property type="match status" value="1"/>
</dbReference>
<evidence type="ECO:0000313" key="4">
    <source>
        <dbReference type="Proteomes" id="UP000738325"/>
    </source>
</evidence>
<gene>
    <name evidence="3" type="ORF">BGZ99_007481</name>
</gene>
<dbReference type="AlphaFoldDB" id="A0A9P6RBN4"/>
<dbReference type="GO" id="GO:0008270">
    <property type="term" value="F:zinc ion binding"/>
    <property type="evidence" value="ECO:0007669"/>
    <property type="project" value="UniProtKB-KW"/>
</dbReference>
<reference evidence="3" key="1">
    <citation type="journal article" date="2020" name="Fungal Divers.">
        <title>Resolving the Mortierellaceae phylogeny through synthesis of multi-gene phylogenetics and phylogenomics.</title>
        <authorList>
            <person name="Vandepol N."/>
            <person name="Liber J."/>
            <person name="Desiro A."/>
            <person name="Na H."/>
            <person name="Kennedy M."/>
            <person name="Barry K."/>
            <person name="Grigoriev I.V."/>
            <person name="Miller A.N."/>
            <person name="O'Donnell K."/>
            <person name="Stajich J.E."/>
            <person name="Bonito G."/>
        </authorList>
    </citation>
    <scope>NUCLEOTIDE SEQUENCE</scope>
    <source>
        <strain evidence="3">REB-010B</strain>
    </source>
</reference>
<sequence length="566" mass="61122">MSSEITTNTSAANSAGPACEECATEFSTEAQLKHHTLESHSPTTRVAITTPQGGKEKVVLKRVDGHFKCPRCSKLLGTKSGIRKHLERLDCGQSTKDTEEALEPVTVLGTVSLPSLPVATSMSPSLERNFDDTVLAACHQVHQDDRRETEKTLYIVECLGLSPIILQDYLGIEQCALAHNTIVKRLSLGQAHVTAVLPATKKRKLDGDLCRRCSPITPSGMDSLMAISPLAAVLRTRQFVELDESYCDMLNEDWTFRPQLRYACAQLLAGAVLLNTNNGHAIMANCVEGYGRTKQLDAHREHFVTRKGTAAATSLPPSTGSRYPDVWPLSIIAADGPRLVIGTQSFNGLITSSMRLDCVDAPSIGGSTTAFQLLSPRESQATRIFLDLASIKSAIALAADENARGVSSRNTLGQLRQLRSQFHLSSTFMLCRASGHLTRSHTCQPYSVFTMANYDQSHEGNAQAAAAIFHEIARDVLKRGAEGSLKRSAVESARLQCTDKGTVVLDNILALFGPEATSIPVLGNKLLNKELEDLAEQLSGPIANANKTVASFVQQGFSPSQPVNCA</sequence>
<protein>
    <recommendedName>
        <fullName evidence="2">C2H2-type domain-containing protein</fullName>
    </recommendedName>
</protein>
<evidence type="ECO:0000313" key="3">
    <source>
        <dbReference type="EMBL" id="KAG0315421.1"/>
    </source>
</evidence>
<keyword evidence="1" id="KW-0479">Metal-binding</keyword>
<organism evidence="3 4">
    <name type="scientific">Dissophora globulifera</name>
    <dbReference type="NCBI Taxonomy" id="979702"/>
    <lineage>
        <taxon>Eukaryota</taxon>
        <taxon>Fungi</taxon>
        <taxon>Fungi incertae sedis</taxon>
        <taxon>Mucoromycota</taxon>
        <taxon>Mortierellomycotina</taxon>
        <taxon>Mortierellomycetes</taxon>
        <taxon>Mortierellales</taxon>
        <taxon>Mortierellaceae</taxon>
        <taxon>Dissophora</taxon>
    </lineage>
</organism>
<name>A0A9P6RBN4_9FUNG</name>
<accession>A0A9P6RBN4</accession>
<dbReference type="Proteomes" id="UP000738325">
    <property type="component" value="Unassembled WGS sequence"/>
</dbReference>